<dbReference type="SMART" id="SM00105">
    <property type="entry name" value="ArfGap"/>
    <property type="match status" value="1"/>
</dbReference>
<evidence type="ECO:0000256" key="1">
    <source>
        <dbReference type="ARBA" id="ARBA00022468"/>
    </source>
</evidence>
<dbReference type="Pfam" id="PF01412">
    <property type="entry name" value="ArfGap"/>
    <property type="match status" value="1"/>
</dbReference>
<keyword evidence="3 5" id="KW-0863">Zinc-finger</keyword>
<evidence type="ECO:0000256" key="6">
    <source>
        <dbReference type="SAM" id="MobiDB-lite"/>
    </source>
</evidence>
<keyword evidence="1" id="KW-0343">GTPase activation</keyword>
<feature type="compositionally biased region" description="Basic and acidic residues" evidence="6">
    <location>
        <begin position="181"/>
        <end position="196"/>
    </location>
</feature>
<keyword evidence="8" id="KW-1185">Reference proteome</keyword>
<feature type="region of interest" description="Disordered" evidence="6">
    <location>
        <begin position="181"/>
        <end position="222"/>
    </location>
</feature>
<dbReference type="InterPro" id="IPR038508">
    <property type="entry name" value="ArfGAP_dom_sf"/>
</dbReference>
<organism evidence="8 9">
    <name type="scientific">Hydra vulgaris</name>
    <name type="common">Hydra</name>
    <name type="synonym">Hydra attenuata</name>
    <dbReference type="NCBI Taxonomy" id="6087"/>
    <lineage>
        <taxon>Eukaryota</taxon>
        <taxon>Metazoa</taxon>
        <taxon>Cnidaria</taxon>
        <taxon>Hydrozoa</taxon>
        <taxon>Hydroidolina</taxon>
        <taxon>Anthoathecata</taxon>
        <taxon>Aplanulata</taxon>
        <taxon>Hydridae</taxon>
        <taxon>Hydra</taxon>
    </lineage>
</organism>
<dbReference type="Gene3D" id="1.10.220.150">
    <property type="entry name" value="Arf GTPase activating protein"/>
    <property type="match status" value="1"/>
</dbReference>
<dbReference type="PROSITE" id="PS50115">
    <property type="entry name" value="ARFGAP"/>
    <property type="match status" value="1"/>
</dbReference>
<dbReference type="GeneID" id="100213772"/>
<dbReference type="PANTHER" id="PTHR46395:SF1">
    <property type="entry name" value="ADP-RIBOSYLATION FACTOR GTPASE-ACTIVATING PROTEIN 1"/>
    <property type="match status" value="1"/>
</dbReference>
<evidence type="ECO:0000256" key="3">
    <source>
        <dbReference type="ARBA" id="ARBA00022771"/>
    </source>
</evidence>
<dbReference type="Proteomes" id="UP001652625">
    <property type="component" value="Chromosome 12"/>
</dbReference>
<evidence type="ECO:0000259" key="7">
    <source>
        <dbReference type="PROSITE" id="PS50115"/>
    </source>
</evidence>
<reference evidence="9" key="1">
    <citation type="submission" date="2025-08" db="UniProtKB">
        <authorList>
            <consortium name="RefSeq"/>
        </authorList>
    </citation>
    <scope>IDENTIFICATION</scope>
</reference>
<dbReference type="InterPro" id="IPR001164">
    <property type="entry name" value="ArfGAP_dom"/>
</dbReference>
<proteinExistence type="predicted"/>
<feature type="region of interest" description="Disordered" evidence="6">
    <location>
        <begin position="125"/>
        <end position="159"/>
    </location>
</feature>
<evidence type="ECO:0000256" key="4">
    <source>
        <dbReference type="ARBA" id="ARBA00022833"/>
    </source>
</evidence>
<name>A0ABM4D7I8_HYDVU</name>
<keyword evidence="2" id="KW-0479">Metal-binding</keyword>
<evidence type="ECO:0000313" key="8">
    <source>
        <dbReference type="Proteomes" id="UP001652625"/>
    </source>
</evidence>
<dbReference type="PANTHER" id="PTHR46395">
    <property type="entry name" value="ADP-RIBOSYLATION FACTOR GTPASE-ACTIVATING PROTEIN 1"/>
    <property type="match status" value="1"/>
</dbReference>
<gene>
    <name evidence="9" type="primary">LOC100213772</name>
</gene>
<keyword evidence="4" id="KW-0862">Zinc</keyword>
<evidence type="ECO:0000256" key="5">
    <source>
        <dbReference type="PROSITE-ProRule" id="PRU00288"/>
    </source>
</evidence>
<dbReference type="InterPro" id="IPR037278">
    <property type="entry name" value="ARFGAP/RecO"/>
</dbReference>
<feature type="domain" description="Arf-GAP" evidence="7">
    <location>
        <begin position="7"/>
        <end position="124"/>
    </location>
</feature>
<feature type="compositionally biased region" description="Low complexity" evidence="6">
    <location>
        <begin position="142"/>
        <end position="156"/>
    </location>
</feature>
<dbReference type="PRINTS" id="PR00405">
    <property type="entry name" value="REVINTRACTNG"/>
</dbReference>
<accession>A0ABM4D7I8</accession>
<dbReference type="SUPFAM" id="SSF57863">
    <property type="entry name" value="ArfGap/RecO-like zinc finger"/>
    <property type="match status" value="1"/>
</dbReference>
<protein>
    <submittedName>
        <fullName evidence="9">ADP-ribosylation factor GTPase-activating protein 1 isoform X4</fullName>
    </submittedName>
</protein>
<evidence type="ECO:0000313" key="9">
    <source>
        <dbReference type="RefSeq" id="XP_065670256.1"/>
    </source>
</evidence>
<feature type="region of interest" description="Disordered" evidence="6">
    <location>
        <begin position="354"/>
        <end position="421"/>
    </location>
</feature>
<dbReference type="RefSeq" id="XP_065670256.1">
    <property type="nucleotide sequence ID" value="XM_065814184.1"/>
</dbReference>
<sequence length="421" mass="46518">MASPRTRRVLRDLKFKDGNNACFECNSHNPQWVSVSYGIWICLDCSGKHRGLGVHLSFVRSVTMDKWKDIELEKMKVGGNAKAKEFFQSQSDYKDGMSLTEKYNSRAAALYRDKIITEAEGNTWSEATSNSRNYKPPFAPTNNSSLKGNNSLGSKSAPTISSMDDLETFLGKSKAEISKDKDDYFKKKQQENDSKSENLPPSQGGKYIGFGSSPAPSSKSEAGWDTTLATLQSGLSSFTVTAQQMASVASAKAQELTLNVTAKASDGRLVQDVSGTLQSVAGKAQEYGLKGWYNLQSYIGYNNSAITNQGEKTFINSAKSQTKQEHNVGFYGGDSTNNGVNPFQEVVLKKQDLTHSSEDSGWDSAEWGSSNDWDDDSNPKTNVTSEKHNKNNGTKKLMKRDSWGNDPDEWENWLNDDTNHK</sequence>
<evidence type="ECO:0000256" key="2">
    <source>
        <dbReference type="ARBA" id="ARBA00022723"/>
    </source>
</evidence>
<dbReference type="CDD" id="cd08830">
    <property type="entry name" value="ArfGap_ArfGap1"/>
    <property type="match status" value="1"/>
</dbReference>